<dbReference type="AlphaFoldDB" id="B0MQC9"/>
<feature type="domain" description="Metallo-beta-lactamase" evidence="2">
    <location>
        <begin position="38"/>
        <end position="240"/>
    </location>
</feature>
<gene>
    <name evidence="3" type="ORF">EUBSIR_02045</name>
</gene>
<dbReference type="SMART" id="SM00849">
    <property type="entry name" value="Lactamase_B"/>
    <property type="match status" value="1"/>
</dbReference>
<accession>B0MQC9</accession>
<dbReference type="SUPFAM" id="SSF56281">
    <property type="entry name" value="Metallo-hydrolase/oxidoreductase"/>
    <property type="match status" value="1"/>
</dbReference>
<dbReference type="PANTHER" id="PTHR30619">
    <property type="entry name" value="DNA INTERNALIZATION/COMPETENCE PROTEIN COMEC/REC2"/>
    <property type="match status" value="1"/>
</dbReference>
<dbReference type="CDD" id="cd07731">
    <property type="entry name" value="ComA-like_MBL-fold"/>
    <property type="match status" value="1"/>
</dbReference>
<evidence type="ECO:0000313" key="4">
    <source>
        <dbReference type="Proteomes" id="UP000005326"/>
    </source>
</evidence>
<reference evidence="3" key="2">
    <citation type="submission" date="2014-06" db="EMBL/GenBank/DDBJ databases">
        <title>Draft genome sequence of Eubacterium siraeum (DSM 15702).</title>
        <authorList>
            <person name="Sudarsanam P."/>
            <person name="Ley R."/>
            <person name="Guruge J."/>
            <person name="Turnbaugh P.J."/>
            <person name="Mahowald M."/>
            <person name="Liep D."/>
            <person name="Gordon J."/>
        </authorList>
    </citation>
    <scope>NUCLEOTIDE SEQUENCE</scope>
    <source>
        <strain evidence="3">DSM 15702</strain>
    </source>
</reference>
<feature type="signal peptide" evidence="1">
    <location>
        <begin position="1"/>
        <end position="22"/>
    </location>
</feature>
<dbReference type="PANTHER" id="PTHR30619:SF7">
    <property type="entry name" value="BETA-LACTAMASE DOMAIN PROTEIN"/>
    <property type="match status" value="1"/>
</dbReference>
<organism evidence="3 4">
    <name type="scientific">[Eubacterium] siraeum DSM 15702</name>
    <dbReference type="NCBI Taxonomy" id="428128"/>
    <lineage>
        <taxon>Bacteria</taxon>
        <taxon>Bacillati</taxon>
        <taxon>Bacillota</taxon>
        <taxon>Clostridia</taxon>
        <taxon>Eubacteriales</taxon>
        <taxon>Oscillospiraceae</taxon>
        <taxon>Oscillospiraceae incertae sedis</taxon>
    </lineage>
</organism>
<dbReference type="Proteomes" id="UP000005326">
    <property type="component" value="Unassembled WGS sequence"/>
</dbReference>
<keyword evidence="4" id="KW-1185">Reference proteome</keyword>
<dbReference type="PROSITE" id="PS51257">
    <property type="entry name" value="PROKAR_LIPOPROTEIN"/>
    <property type="match status" value="1"/>
</dbReference>
<reference evidence="3" key="1">
    <citation type="submission" date="2007-10" db="EMBL/GenBank/DDBJ databases">
        <authorList>
            <person name="Fulton L."/>
            <person name="Clifton S."/>
            <person name="Fulton B."/>
            <person name="Xu J."/>
            <person name="Minx P."/>
            <person name="Pepin K.H."/>
            <person name="Johnson M."/>
            <person name="Thiruvilangam P."/>
            <person name="Bhonagiri V."/>
            <person name="Nash W.E."/>
            <person name="Mardis E.R."/>
            <person name="Wilson R.K."/>
        </authorList>
    </citation>
    <scope>NUCLEOTIDE SEQUENCE [LARGE SCALE GENOMIC DNA]</scope>
    <source>
        <strain evidence="3">DSM 15702</strain>
    </source>
</reference>
<dbReference type="Pfam" id="PF23023">
    <property type="entry name" value="Anti-Pycsar_Apyc1"/>
    <property type="match status" value="1"/>
</dbReference>
<protein>
    <submittedName>
        <fullName evidence="3">Metallo-beta-lactamase domain protein</fullName>
    </submittedName>
</protein>
<dbReference type="InterPro" id="IPR036866">
    <property type="entry name" value="RibonucZ/Hydroxyglut_hydro"/>
</dbReference>
<name>B0MQC9_9FIRM</name>
<dbReference type="InterPro" id="IPR035681">
    <property type="entry name" value="ComA-like_MBL"/>
</dbReference>
<sequence>MKRRLKLFIIALCTVLLFTACGQQSSYGFSVTFLDVGQGDSALISCDGQYMLIDGGPASVGDTVYDYLRDNGIDHLNILAISHIHDDHIGGIERALSYASTEDIVLCNTDKYSLSASDESDNDRETFAKVEQQLSVNDAKIVVPNKGAKYKLGSAEVEVVDVGDDLSKNESLVLLVTYGQTTFLFTGDIEHNMEERICEDKNDNFPVTLLKVSHHGSDTSTSIRFLRMLEPKYAVISVGSNNRYNHPSEQTLSRLDQADVKVYRTDKDGNITVRSNGTDLDIQTSK</sequence>
<proteinExistence type="predicted"/>
<dbReference type="InterPro" id="IPR052159">
    <property type="entry name" value="Competence_DNA_uptake"/>
</dbReference>
<keyword evidence="1" id="KW-0732">Signal</keyword>
<dbReference type="Gene3D" id="3.60.15.10">
    <property type="entry name" value="Ribonuclease Z/Hydroxyacylglutathione hydrolase-like"/>
    <property type="match status" value="1"/>
</dbReference>
<comment type="caution">
    <text evidence="3">The sequence shown here is derived from an EMBL/GenBank/DDBJ whole genome shotgun (WGS) entry which is preliminary data.</text>
</comment>
<feature type="chain" id="PRO_5002752083" evidence="1">
    <location>
        <begin position="23"/>
        <end position="286"/>
    </location>
</feature>
<evidence type="ECO:0000259" key="2">
    <source>
        <dbReference type="SMART" id="SM00849"/>
    </source>
</evidence>
<evidence type="ECO:0000313" key="3">
    <source>
        <dbReference type="EMBL" id="EDS00108.1"/>
    </source>
</evidence>
<evidence type="ECO:0000256" key="1">
    <source>
        <dbReference type="SAM" id="SignalP"/>
    </source>
</evidence>
<dbReference type="InterPro" id="IPR001279">
    <property type="entry name" value="Metallo-B-lactamas"/>
</dbReference>
<dbReference type="EMBL" id="ABCA03000051">
    <property type="protein sequence ID" value="EDS00108.1"/>
    <property type="molecule type" value="Genomic_DNA"/>
</dbReference>